<dbReference type="Proteomes" id="UP001183388">
    <property type="component" value="Unassembled WGS sequence"/>
</dbReference>
<feature type="domain" description="AMP-binding enzyme C-terminal" evidence="2">
    <location>
        <begin position="421"/>
        <end position="495"/>
    </location>
</feature>
<keyword evidence="3" id="KW-0436">Ligase</keyword>
<dbReference type="CDD" id="cd05936">
    <property type="entry name" value="FC-FACS_FadD_like"/>
    <property type="match status" value="1"/>
</dbReference>
<dbReference type="InterPro" id="IPR020845">
    <property type="entry name" value="AMP-binding_CS"/>
</dbReference>
<dbReference type="InterPro" id="IPR045851">
    <property type="entry name" value="AMP-bd_C_sf"/>
</dbReference>
<dbReference type="InterPro" id="IPR025110">
    <property type="entry name" value="AMP-bd_C"/>
</dbReference>
<evidence type="ECO:0000313" key="3">
    <source>
        <dbReference type="EMBL" id="MDT0307928.1"/>
    </source>
</evidence>
<dbReference type="PANTHER" id="PTHR43767">
    <property type="entry name" value="LONG-CHAIN-FATTY-ACID--COA LIGASE"/>
    <property type="match status" value="1"/>
</dbReference>
<dbReference type="PROSITE" id="PS00455">
    <property type="entry name" value="AMP_BINDING"/>
    <property type="match status" value="1"/>
</dbReference>
<dbReference type="GO" id="GO:0016874">
    <property type="term" value="F:ligase activity"/>
    <property type="evidence" value="ECO:0007669"/>
    <property type="project" value="UniProtKB-KW"/>
</dbReference>
<dbReference type="Gene3D" id="3.40.50.12780">
    <property type="entry name" value="N-terminal domain of ligase-like"/>
    <property type="match status" value="1"/>
</dbReference>
<dbReference type="Pfam" id="PF00501">
    <property type="entry name" value="AMP-binding"/>
    <property type="match status" value="1"/>
</dbReference>
<accession>A0ABU2L9P3</accession>
<evidence type="ECO:0000259" key="1">
    <source>
        <dbReference type="Pfam" id="PF00501"/>
    </source>
</evidence>
<sequence length="531" mass="55791">MVLSLACVLAESARRHPDAVAVVEEGGRITYGRLWREALAYAGALRELGVAPGDRVALMAPNTASFPRLYYAILATGAVVVPVHLLLTPGEIAFVLRDCGAKALVATAGLAETAAGAAGQAGVQLAVAADTGDDVPAGLDTLARESRPAEGWVPREPLDPAVIIYTSGTTGRPKGAVLSQLNLVMNVTTTAFDTHGLGPDDVVVGALPLFHAYAQTCAMNAAFRVGARLVLQRRFDAAEAIRLMVREGATVFLGVPTMYVALARAAADAEELPALRRGISGGASLPEPVLERFQEAFGTTVYEGYGLSETSPTATVNQAAFGSRPGTVGHPVWGVEAEIADPAERGRIRLLPAGERGEVVVRGPNVFLGYLGLPEETAEVLVDGWFRTGDLGVKDEEGFLRIVDRVKDVIIRGGFNVYPAEVENVLAGHPDIAEAAVIGLPDEERGEEICAVVVPRVRGAGPEEAERLIEWARERLGRHKYPRRVEFVDALPLGPSLKVLKRELRVRFAPSPAAGVPGGAAAPDAGAAAGS</sequence>
<dbReference type="InterPro" id="IPR000873">
    <property type="entry name" value="AMP-dep_synth/lig_dom"/>
</dbReference>
<proteinExistence type="predicted"/>
<protein>
    <submittedName>
        <fullName evidence="3">Long-chain fatty acid--CoA ligase</fullName>
    </submittedName>
</protein>
<dbReference type="EMBL" id="JAVREN010000016">
    <property type="protein sequence ID" value="MDT0307928.1"/>
    <property type="molecule type" value="Genomic_DNA"/>
</dbReference>
<dbReference type="Gene3D" id="3.30.300.30">
    <property type="match status" value="1"/>
</dbReference>
<dbReference type="InterPro" id="IPR050237">
    <property type="entry name" value="ATP-dep_AMP-bd_enzyme"/>
</dbReference>
<reference evidence="4" key="1">
    <citation type="submission" date="2023-07" db="EMBL/GenBank/DDBJ databases">
        <title>30 novel species of actinomycetes from the DSMZ collection.</title>
        <authorList>
            <person name="Nouioui I."/>
        </authorList>
    </citation>
    <scope>NUCLEOTIDE SEQUENCE [LARGE SCALE GENOMIC DNA]</scope>
    <source>
        <strain evidence="4">DSM 44917</strain>
    </source>
</reference>
<organism evidence="3 4">
    <name type="scientific">Streptomyces boetiae</name>
    <dbReference type="NCBI Taxonomy" id="3075541"/>
    <lineage>
        <taxon>Bacteria</taxon>
        <taxon>Bacillati</taxon>
        <taxon>Actinomycetota</taxon>
        <taxon>Actinomycetes</taxon>
        <taxon>Kitasatosporales</taxon>
        <taxon>Streptomycetaceae</taxon>
        <taxon>Streptomyces</taxon>
    </lineage>
</organism>
<dbReference type="InterPro" id="IPR042099">
    <property type="entry name" value="ANL_N_sf"/>
</dbReference>
<evidence type="ECO:0000313" key="4">
    <source>
        <dbReference type="Proteomes" id="UP001183388"/>
    </source>
</evidence>
<dbReference type="RefSeq" id="WP_311630881.1">
    <property type="nucleotide sequence ID" value="NZ_JAVREN010000016.1"/>
</dbReference>
<comment type="caution">
    <text evidence="3">The sequence shown here is derived from an EMBL/GenBank/DDBJ whole genome shotgun (WGS) entry which is preliminary data.</text>
</comment>
<dbReference type="SUPFAM" id="SSF56801">
    <property type="entry name" value="Acetyl-CoA synthetase-like"/>
    <property type="match status" value="1"/>
</dbReference>
<gene>
    <name evidence="3" type="ORF">RM780_13275</name>
</gene>
<dbReference type="Pfam" id="PF13193">
    <property type="entry name" value="AMP-binding_C"/>
    <property type="match status" value="1"/>
</dbReference>
<evidence type="ECO:0000259" key="2">
    <source>
        <dbReference type="Pfam" id="PF13193"/>
    </source>
</evidence>
<keyword evidence="4" id="KW-1185">Reference proteome</keyword>
<feature type="domain" description="AMP-dependent synthetase/ligase" evidence="1">
    <location>
        <begin position="10"/>
        <end position="371"/>
    </location>
</feature>
<dbReference type="PANTHER" id="PTHR43767:SF12">
    <property type="entry name" value="AMP-DEPENDENT SYNTHETASE AND LIGASE"/>
    <property type="match status" value="1"/>
</dbReference>
<name>A0ABU2L9P3_9ACTN</name>